<evidence type="ECO:0000256" key="1">
    <source>
        <dbReference type="SAM" id="MobiDB-lite"/>
    </source>
</evidence>
<evidence type="ECO:0000313" key="3">
    <source>
        <dbReference type="EMBL" id="KAF4121126.1"/>
    </source>
</evidence>
<protein>
    <submittedName>
        <fullName evidence="3">WW domain-containing protein</fullName>
    </submittedName>
</protein>
<comment type="caution">
    <text evidence="3">The sequence shown here is derived from an EMBL/GenBank/DDBJ whole genome shotgun (WGS) entry which is preliminary data.</text>
</comment>
<dbReference type="InterPro" id="IPR036020">
    <property type="entry name" value="WW_dom_sf"/>
</dbReference>
<dbReference type="Proteomes" id="UP000749293">
    <property type="component" value="Unassembled WGS sequence"/>
</dbReference>
<feature type="domain" description="WW" evidence="2">
    <location>
        <begin position="111"/>
        <end position="145"/>
    </location>
</feature>
<dbReference type="OrthoDB" id="2444812at2759"/>
<feature type="region of interest" description="Disordered" evidence="1">
    <location>
        <begin position="259"/>
        <end position="298"/>
    </location>
</feature>
<accession>A0A9P5D246</accession>
<organism evidence="3 4">
    <name type="scientific">Geosmithia morbida</name>
    <dbReference type="NCBI Taxonomy" id="1094350"/>
    <lineage>
        <taxon>Eukaryota</taxon>
        <taxon>Fungi</taxon>
        <taxon>Dikarya</taxon>
        <taxon>Ascomycota</taxon>
        <taxon>Pezizomycotina</taxon>
        <taxon>Sordariomycetes</taxon>
        <taxon>Hypocreomycetidae</taxon>
        <taxon>Hypocreales</taxon>
        <taxon>Bionectriaceae</taxon>
        <taxon>Geosmithia</taxon>
    </lineage>
</organism>
<feature type="compositionally biased region" description="Basic and acidic residues" evidence="1">
    <location>
        <begin position="287"/>
        <end position="298"/>
    </location>
</feature>
<keyword evidence="4" id="KW-1185">Reference proteome</keyword>
<dbReference type="Pfam" id="PF00397">
    <property type="entry name" value="WW"/>
    <property type="match status" value="1"/>
</dbReference>
<dbReference type="InterPro" id="IPR001202">
    <property type="entry name" value="WW_dom"/>
</dbReference>
<name>A0A9P5D246_9HYPO</name>
<gene>
    <name evidence="3" type="ORF">GMORB2_2088</name>
</gene>
<dbReference type="PROSITE" id="PS50020">
    <property type="entry name" value="WW_DOMAIN_2"/>
    <property type="match status" value="1"/>
</dbReference>
<feature type="compositionally biased region" description="Basic and acidic residues" evidence="1">
    <location>
        <begin position="259"/>
        <end position="280"/>
    </location>
</feature>
<reference evidence="3" key="1">
    <citation type="submission" date="2020-03" db="EMBL/GenBank/DDBJ databases">
        <title>Site-based positive gene gene selection in Geosmithia morbida across the United States reveals a broad range of putative effectors and factors for local host and environmental adapation.</title>
        <authorList>
            <person name="Onufrak A."/>
            <person name="Murdoch R.W."/>
            <person name="Gazis R."/>
            <person name="Huff M."/>
            <person name="Staton M."/>
            <person name="Klingeman W."/>
            <person name="Hadziabdic D."/>
        </authorList>
    </citation>
    <scope>NUCLEOTIDE SEQUENCE</scope>
    <source>
        <strain evidence="3">1262</strain>
    </source>
</reference>
<dbReference type="CDD" id="cd00201">
    <property type="entry name" value="WW"/>
    <property type="match status" value="1"/>
</dbReference>
<feature type="compositionally biased region" description="Basic and acidic residues" evidence="1">
    <location>
        <begin position="18"/>
        <end position="47"/>
    </location>
</feature>
<dbReference type="SUPFAM" id="SSF51045">
    <property type="entry name" value="WW domain"/>
    <property type="match status" value="1"/>
</dbReference>
<evidence type="ECO:0000259" key="2">
    <source>
        <dbReference type="PROSITE" id="PS50020"/>
    </source>
</evidence>
<dbReference type="EMBL" id="JAANYQ010000013">
    <property type="protein sequence ID" value="KAF4121126.1"/>
    <property type="molecule type" value="Genomic_DNA"/>
</dbReference>
<evidence type="ECO:0000313" key="4">
    <source>
        <dbReference type="Proteomes" id="UP000749293"/>
    </source>
</evidence>
<sequence>MSRSASPETVVAAAAAADARDPVDTQQQQEERPSSRQPSEEKNTTSREEEEEGEEEEGGSSSEEEGAASPVHSSRRQSGAGGADDAPPLPEEPVPSASEAPPLPQEVPPPAADDDGWDCQWDPYAQSWFFHNRLTGRSQWENPRVPPAAAAAAAPSDAAAPPLPADSAVAGGYNPAIHGDYDPNAWYAKGYANPEEEEGYGGAETAGLVDVYASTAQFNRFNGQFQTADAGPGRHTDEAKSRRQMNAFFDVDAAANAHDGRSLRAERSHQKPSKSELKAFKEKRRARKEEKRRAWLRD</sequence>
<proteinExistence type="predicted"/>
<dbReference type="RefSeq" id="XP_035319778.1">
    <property type="nucleotide sequence ID" value="XM_035464068.1"/>
</dbReference>
<dbReference type="PROSITE" id="PS01159">
    <property type="entry name" value="WW_DOMAIN_1"/>
    <property type="match status" value="1"/>
</dbReference>
<feature type="compositionally biased region" description="Pro residues" evidence="1">
    <location>
        <begin position="101"/>
        <end position="111"/>
    </location>
</feature>
<feature type="region of interest" description="Disordered" evidence="1">
    <location>
        <begin position="1"/>
        <end position="121"/>
    </location>
</feature>
<feature type="compositionally biased region" description="Low complexity" evidence="1">
    <location>
        <begin position="147"/>
        <end position="161"/>
    </location>
</feature>
<dbReference type="Gene3D" id="2.20.70.10">
    <property type="match status" value="1"/>
</dbReference>
<feature type="region of interest" description="Disordered" evidence="1">
    <location>
        <begin position="138"/>
        <end position="161"/>
    </location>
</feature>
<dbReference type="GeneID" id="55968318"/>
<dbReference type="AlphaFoldDB" id="A0A9P5D246"/>
<feature type="compositionally biased region" description="Acidic residues" evidence="1">
    <location>
        <begin position="48"/>
        <end position="66"/>
    </location>
</feature>